<sequence length="51" mass="5921">MKHELGYNRSSHLILPGKYSQEMSQEIYIFPSEGTYRQQEACPHGHGSLQR</sequence>
<proteinExistence type="predicted"/>
<dbReference type="AlphaFoldDB" id="A0A0A9FH44"/>
<evidence type="ECO:0000313" key="1">
    <source>
        <dbReference type="EMBL" id="JAE11622.1"/>
    </source>
</evidence>
<organism evidence="1">
    <name type="scientific">Arundo donax</name>
    <name type="common">Giant reed</name>
    <name type="synonym">Donax arundinaceus</name>
    <dbReference type="NCBI Taxonomy" id="35708"/>
    <lineage>
        <taxon>Eukaryota</taxon>
        <taxon>Viridiplantae</taxon>
        <taxon>Streptophyta</taxon>
        <taxon>Embryophyta</taxon>
        <taxon>Tracheophyta</taxon>
        <taxon>Spermatophyta</taxon>
        <taxon>Magnoliopsida</taxon>
        <taxon>Liliopsida</taxon>
        <taxon>Poales</taxon>
        <taxon>Poaceae</taxon>
        <taxon>PACMAD clade</taxon>
        <taxon>Arundinoideae</taxon>
        <taxon>Arundineae</taxon>
        <taxon>Arundo</taxon>
    </lineage>
</organism>
<accession>A0A0A9FH44</accession>
<name>A0A0A9FH44_ARUDO</name>
<protein>
    <submittedName>
        <fullName evidence="1">Uncharacterized protein</fullName>
    </submittedName>
</protein>
<reference evidence="1" key="2">
    <citation type="journal article" date="2015" name="Data Brief">
        <title>Shoot transcriptome of the giant reed, Arundo donax.</title>
        <authorList>
            <person name="Barrero R.A."/>
            <person name="Guerrero F.D."/>
            <person name="Moolhuijzen P."/>
            <person name="Goolsby J.A."/>
            <person name="Tidwell J."/>
            <person name="Bellgard S.E."/>
            <person name="Bellgard M.I."/>
        </authorList>
    </citation>
    <scope>NUCLEOTIDE SEQUENCE</scope>
    <source>
        <tissue evidence="1">Shoot tissue taken approximately 20 cm above the soil surface</tissue>
    </source>
</reference>
<dbReference type="EMBL" id="GBRH01186274">
    <property type="protein sequence ID" value="JAE11622.1"/>
    <property type="molecule type" value="Transcribed_RNA"/>
</dbReference>
<reference evidence="1" key="1">
    <citation type="submission" date="2014-09" db="EMBL/GenBank/DDBJ databases">
        <authorList>
            <person name="Magalhaes I.L.F."/>
            <person name="Oliveira U."/>
            <person name="Santos F.R."/>
            <person name="Vidigal T.H.D.A."/>
            <person name="Brescovit A.D."/>
            <person name="Santos A.J."/>
        </authorList>
    </citation>
    <scope>NUCLEOTIDE SEQUENCE</scope>
    <source>
        <tissue evidence="1">Shoot tissue taken approximately 20 cm above the soil surface</tissue>
    </source>
</reference>